<accession>A0A843X101</accession>
<evidence type="ECO:0000313" key="2">
    <source>
        <dbReference type="EMBL" id="MQM14506.1"/>
    </source>
</evidence>
<dbReference type="Proteomes" id="UP000652761">
    <property type="component" value="Unassembled WGS sequence"/>
</dbReference>
<feature type="compositionally biased region" description="Acidic residues" evidence="1">
    <location>
        <begin position="14"/>
        <end position="33"/>
    </location>
</feature>
<evidence type="ECO:0000313" key="3">
    <source>
        <dbReference type="Proteomes" id="UP000652761"/>
    </source>
</evidence>
<dbReference type="AlphaFoldDB" id="A0A843X101"/>
<feature type="region of interest" description="Disordered" evidence="1">
    <location>
        <begin position="1"/>
        <end position="33"/>
    </location>
</feature>
<feature type="region of interest" description="Disordered" evidence="1">
    <location>
        <begin position="76"/>
        <end position="99"/>
    </location>
</feature>
<name>A0A843X101_COLES</name>
<reference evidence="2" key="1">
    <citation type="submission" date="2017-07" db="EMBL/GenBank/DDBJ databases">
        <title>Taro Niue Genome Assembly and Annotation.</title>
        <authorList>
            <person name="Atibalentja N."/>
            <person name="Keating K."/>
            <person name="Fields C.J."/>
        </authorList>
    </citation>
    <scope>NUCLEOTIDE SEQUENCE</scope>
    <source>
        <strain evidence="2">Niue_2</strain>
        <tissue evidence="2">Leaf</tissue>
    </source>
</reference>
<gene>
    <name evidence="2" type="ORF">Taro_047437</name>
</gene>
<keyword evidence="3" id="KW-1185">Reference proteome</keyword>
<comment type="caution">
    <text evidence="2">The sequence shown here is derived from an EMBL/GenBank/DDBJ whole genome shotgun (WGS) entry which is preliminary data.</text>
</comment>
<dbReference type="EMBL" id="NMUH01006123">
    <property type="protein sequence ID" value="MQM14506.1"/>
    <property type="molecule type" value="Genomic_DNA"/>
</dbReference>
<sequence length="111" mass="12042">MKGSSERPTYIECESSDEEEEYTSDECEDDDEDGVELDISYGAWSTIGRQFWEGPLWEGFVLGISINAIKIVTTSGSPSVPPSGEFTPPQPRGPVVGPSSVSRTVAACMYI</sequence>
<proteinExistence type="predicted"/>
<evidence type="ECO:0000256" key="1">
    <source>
        <dbReference type="SAM" id="MobiDB-lite"/>
    </source>
</evidence>
<organism evidence="2 3">
    <name type="scientific">Colocasia esculenta</name>
    <name type="common">Wild taro</name>
    <name type="synonym">Arum esculentum</name>
    <dbReference type="NCBI Taxonomy" id="4460"/>
    <lineage>
        <taxon>Eukaryota</taxon>
        <taxon>Viridiplantae</taxon>
        <taxon>Streptophyta</taxon>
        <taxon>Embryophyta</taxon>
        <taxon>Tracheophyta</taxon>
        <taxon>Spermatophyta</taxon>
        <taxon>Magnoliopsida</taxon>
        <taxon>Liliopsida</taxon>
        <taxon>Araceae</taxon>
        <taxon>Aroideae</taxon>
        <taxon>Colocasieae</taxon>
        <taxon>Colocasia</taxon>
    </lineage>
</organism>
<protein>
    <submittedName>
        <fullName evidence="2">Uncharacterized protein</fullName>
    </submittedName>
</protein>